<dbReference type="GeneID" id="98393640"/>
<dbReference type="OrthoDB" id="2173585at2"/>
<gene>
    <name evidence="8" type="ORF">C0J00_06920</name>
</gene>
<evidence type="ECO:0000313" key="9">
    <source>
        <dbReference type="Proteomes" id="UP000238956"/>
    </source>
</evidence>
<dbReference type="GO" id="GO:0016755">
    <property type="term" value="F:aminoacyltransferase activity"/>
    <property type="evidence" value="ECO:0007669"/>
    <property type="project" value="InterPro"/>
</dbReference>
<reference evidence="8 9" key="1">
    <citation type="submission" date="2017-12" db="EMBL/GenBank/DDBJ databases">
        <authorList>
            <person name="Hurst M.R.H."/>
        </authorList>
    </citation>
    <scope>NUCLEOTIDE SEQUENCE [LARGE SCALE GENOMIC DNA]</scope>
    <source>
        <strain evidence="8 9">TH11417</strain>
    </source>
</reference>
<dbReference type="RefSeq" id="WP_104968184.1">
    <property type="nucleotide sequence ID" value="NZ_CP025536.1"/>
</dbReference>
<evidence type="ECO:0000256" key="6">
    <source>
        <dbReference type="ARBA" id="ARBA00023316"/>
    </source>
</evidence>
<evidence type="ECO:0000256" key="4">
    <source>
        <dbReference type="ARBA" id="ARBA00022984"/>
    </source>
</evidence>
<dbReference type="SUPFAM" id="SSF55729">
    <property type="entry name" value="Acyl-CoA N-acyltransferases (Nat)"/>
    <property type="match status" value="2"/>
</dbReference>
<name>A0A2L0D4V1_9STRE</name>
<protein>
    <submittedName>
        <fullName evidence="8">UDP-N-acetylmuramoylpentapeptide-lysine N(6)-alanyltransferase</fullName>
    </submittedName>
</protein>
<evidence type="ECO:0000313" key="8">
    <source>
        <dbReference type="EMBL" id="AUW96862.1"/>
    </source>
</evidence>
<keyword evidence="9" id="KW-1185">Reference proteome</keyword>
<dbReference type="GO" id="GO:0071555">
    <property type="term" value="P:cell wall organization"/>
    <property type="evidence" value="ECO:0007669"/>
    <property type="project" value="UniProtKB-KW"/>
</dbReference>
<proteinExistence type="inferred from homology"/>
<dbReference type="GO" id="GO:0009252">
    <property type="term" value="P:peptidoglycan biosynthetic process"/>
    <property type="evidence" value="ECO:0007669"/>
    <property type="project" value="UniProtKB-KW"/>
</dbReference>
<dbReference type="PANTHER" id="PTHR36174">
    <property type="entry name" value="LIPID II:GLYCINE GLYCYLTRANSFERASE"/>
    <property type="match status" value="1"/>
</dbReference>
<keyword evidence="3" id="KW-0133">Cell shape</keyword>
<evidence type="ECO:0000256" key="5">
    <source>
        <dbReference type="ARBA" id="ARBA00023315"/>
    </source>
</evidence>
<evidence type="ECO:0000256" key="2">
    <source>
        <dbReference type="ARBA" id="ARBA00022679"/>
    </source>
</evidence>
<accession>A0A2L0D4V1</accession>
<evidence type="ECO:0000256" key="7">
    <source>
        <dbReference type="SAM" id="Coils"/>
    </source>
</evidence>
<dbReference type="EMBL" id="CP025536">
    <property type="protein sequence ID" value="AUW96862.1"/>
    <property type="molecule type" value="Genomic_DNA"/>
</dbReference>
<dbReference type="Pfam" id="PF02388">
    <property type="entry name" value="FemAB"/>
    <property type="match status" value="1"/>
</dbReference>
<keyword evidence="6" id="KW-0961">Cell wall biogenesis/degradation</keyword>
<keyword evidence="5" id="KW-0012">Acyltransferase</keyword>
<dbReference type="Gene3D" id="3.40.630.30">
    <property type="match status" value="2"/>
</dbReference>
<comment type="similarity">
    <text evidence="1">Belongs to the FemABX family.</text>
</comment>
<dbReference type="InterPro" id="IPR003447">
    <property type="entry name" value="FEMABX"/>
</dbReference>
<keyword evidence="7" id="KW-0175">Coiled coil</keyword>
<dbReference type="AlphaFoldDB" id="A0A2L0D4V1"/>
<organism evidence="8 9">
    <name type="scientific">Streptococcus pluranimalium</name>
    <dbReference type="NCBI Taxonomy" id="82348"/>
    <lineage>
        <taxon>Bacteria</taxon>
        <taxon>Bacillati</taxon>
        <taxon>Bacillota</taxon>
        <taxon>Bacilli</taxon>
        <taxon>Lactobacillales</taxon>
        <taxon>Streptococcaceae</taxon>
        <taxon>Streptococcus</taxon>
    </lineage>
</organism>
<dbReference type="Gene3D" id="1.20.58.90">
    <property type="match status" value="1"/>
</dbReference>
<evidence type="ECO:0000256" key="1">
    <source>
        <dbReference type="ARBA" id="ARBA00009943"/>
    </source>
</evidence>
<keyword evidence="4" id="KW-0573">Peptidoglycan synthesis</keyword>
<dbReference type="GO" id="GO:0008360">
    <property type="term" value="P:regulation of cell shape"/>
    <property type="evidence" value="ECO:0007669"/>
    <property type="project" value="UniProtKB-KW"/>
</dbReference>
<dbReference type="Proteomes" id="UP000238956">
    <property type="component" value="Chromosome"/>
</dbReference>
<dbReference type="InterPro" id="IPR050644">
    <property type="entry name" value="PG_Glycine_Bridge_Synth"/>
</dbReference>
<dbReference type="PANTHER" id="PTHR36174:SF1">
    <property type="entry name" value="LIPID II:GLYCINE GLYCYLTRANSFERASE"/>
    <property type="match status" value="1"/>
</dbReference>
<feature type="coiled-coil region" evidence="7">
    <location>
        <begin position="264"/>
        <end position="291"/>
    </location>
</feature>
<sequence>MTYSVKIGISPEEHDQFVIHHPLTNLLQSSSWAKVKDSWGNDRIGFYDNGQLVAVASVLVQPLPLGFTMIYIPRGPVMDYGNKELLTFVLEQLKKYGKQKKALFIKCDPFILLADHHVNEELNEKLFGHDVINNLTDAGAEWTGRTEDLAQNIQPRFQANIYAEGFSEAALPKKIRQSIRTSRNKGVDIVFGSVDLVDDFAKLMKKTEDRKQIHLRGQDYYEKLLKTYGDDAFITMAKVNLKERLAIAEKGLEDALALQATFTSENRQNKVKSTENDIKRFEKEIHFFNEKLASGQEIVPLAGTLSINYGDTSENIYAGMDEEYRQYNAPLITWFETARHAFEKGAKWQNMGGIENKLDGGLYQFKSKFNPMIEEFIGEFNIPVNPLLYRLSNTAYTLRKKLRSKH</sequence>
<evidence type="ECO:0000256" key="3">
    <source>
        <dbReference type="ARBA" id="ARBA00022960"/>
    </source>
</evidence>
<dbReference type="InterPro" id="IPR016181">
    <property type="entry name" value="Acyl_CoA_acyltransferase"/>
</dbReference>
<reference evidence="8 9" key="2">
    <citation type="submission" date="2018-02" db="EMBL/GenBank/DDBJ databases">
        <title>Whole genome sequencing analysis of Streptococcus pluranimalium isolated from cattle infected mastitis in China.</title>
        <authorList>
            <person name="Zhang J.-R."/>
            <person name="Hu G.-Z."/>
        </authorList>
    </citation>
    <scope>NUCLEOTIDE SEQUENCE [LARGE SCALE GENOMIC DNA]</scope>
    <source>
        <strain evidence="8 9">TH11417</strain>
    </source>
</reference>
<dbReference type="PROSITE" id="PS51191">
    <property type="entry name" value="FEMABX"/>
    <property type="match status" value="1"/>
</dbReference>
<keyword evidence="2 8" id="KW-0808">Transferase</keyword>
<dbReference type="KEGG" id="splr:C0J00_06920"/>